<feature type="domain" description="Methyltransferase type 11" evidence="1">
    <location>
        <begin position="95"/>
        <end position="184"/>
    </location>
</feature>
<dbReference type="AlphaFoldDB" id="A0AAU0P2G7"/>
<dbReference type="GO" id="GO:0032259">
    <property type="term" value="P:methylation"/>
    <property type="evidence" value="ECO:0007669"/>
    <property type="project" value="UniProtKB-KW"/>
</dbReference>
<accession>A0AAU0P2G7</accession>
<dbReference type="Pfam" id="PF08241">
    <property type="entry name" value="Methyltransf_11"/>
    <property type="match status" value="1"/>
</dbReference>
<dbReference type="PANTHER" id="PTHR43861">
    <property type="entry name" value="TRANS-ACONITATE 2-METHYLTRANSFERASE-RELATED"/>
    <property type="match status" value="1"/>
</dbReference>
<keyword evidence="2" id="KW-0489">Methyltransferase</keyword>
<evidence type="ECO:0000313" key="3">
    <source>
        <dbReference type="Proteomes" id="UP001301420"/>
    </source>
</evidence>
<protein>
    <submittedName>
        <fullName evidence="2">Class I SAM-dependent methyltransferase</fullName>
        <ecNumber evidence="2">2.1.-.-</ecNumber>
    </submittedName>
</protein>
<dbReference type="RefSeq" id="WP_390839231.1">
    <property type="nucleotide sequence ID" value="NZ_CP129950.1"/>
</dbReference>
<evidence type="ECO:0000259" key="1">
    <source>
        <dbReference type="Pfam" id="PF08241"/>
    </source>
</evidence>
<evidence type="ECO:0000313" key="2">
    <source>
        <dbReference type="EMBL" id="WPD03058.1"/>
    </source>
</evidence>
<dbReference type="EC" id="2.1.-.-" evidence="2"/>
<name>A0AAU0P2G7_9BACT</name>
<keyword evidence="3" id="KW-1185">Reference proteome</keyword>
<dbReference type="InterPro" id="IPR029063">
    <property type="entry name" value="SAM-dependent_MTases_sf"/>
</dbReference>
<dbReference type="Proteomes" id="UP001301420">
    <property type="component" value="Chromosome"/>
</dbReference>
<dbReference type="GO" id="GO:0008757">
    <property type="term" value="F:S-adenosylmethionine-dependent methyltransferase activity"/>
    <property type="evidence" value="ECO:0007669"/>
    <property type="project" value="InterPro"/>
</dbReference>
<dbReference type="InterPro" id="IPR013216">
    <property type="entry name" value="Methyltransf_11"/>
</dbReference>
<dbReference type="Gene3D" id="3.40.50.150">
    <property type="entry name" value="Vaccinia Virus protein VP39"/>
    <property type="match status" value="1"/>
</dbReference>
<organism evidence="2 3">
    <name type="scientific">Arcobacter cryaerophilus gv. pseudocryaerophilus</name>
    <dbReference type="NCBI Taxonomy" id="2933791"/>
    <lineage>
        <taxon>Bacteria</taxon>
        <taxon>Pseudomonadati</taxon>
        <taxon>Campylobacterota</taxon>
        <taxon>Epsilonproteobacteria</taxon>
        <taxon>Campylobacterales</taxon>
        <taxon>Arcobacteraceae</taxon>
        <taxon>Aliarcobacter</taxon>
    </lineage>
</organism>
<sequence length="208" mass="23713">MKNDLLELLDGLEYIELNGKETLVNKNDLTTTFKIQNGIPRFVDKDNYSESSFGFQWNTFFNTQLDSYSKTSVSKDRFYLATNWNKNDLKDKLILDVGCGMGRFAEIALESGAIVVCVDYSSAIDACKRNLEHYENAYFIQGDIYNLPFKKEIFDYIYSLGVLQHTPNPEKALKSLYPFLKQGGGGFVLISMKNIGKVHFYQNIGCVL</sequence>
<keyword evidence="2" id="KW-0808">Transferase</keyword>
<reference evidence="2 3" key="1">
    <citation type="submission" date="2023-06" db="EMBL/GenBank/DDBJ databases">
        <title>Characterization of Arcobacter Isolates from Retail Chicken Sold in Supermarkets in Tbilisi, Georgia.</title>
        <authorList>
            <person name="Riediger M."/>
            <person name="Zautner A.E."/>
        </authorList>
    </citation>
    <scope>NUCLEOTIDE SEQUENCE [LARGE SCALE GENOMIC DNA]</scope>
    <source>
        <strain evidence="2 3">DSM 115972</strain>
    </source>
</reference>
<dbReference type="SUPFAM" id="SSF53335">
    <property type="entry name" value="S-adenosyl-L-methionine-dependent methyltransferases"/>
    <property type="match status" value="1"/>
</dbReference>
<gene>
    <name evidence="2" type="ORF">QUR79_09925</name>
</gene>
<dbReference type="EMBL" id="CP129950">
    <property type="protein sequence ID" value="WPD03058.1"/>
    <property type="molecule type" value="Genomic_DNA"/>
</dbReference>
<proteinExistence type="predicted"/>
<dbReference type="CDD" id="cd02440">
    <property type="entry name" value="AdoMet_MTases"/>
    <property type="match status" value="1"/>
</dbReference>